<dbReference type="PANTHER" id="PTHR30269">
    <property type="entry name" value="TRANSMEMBRANE PROTEIN YFCA"/>
    <property type="match status" value="1"/>
</dbReference>
<protein>
    <recommendedName>
        <fullName evidence="8">Probable membrane transporter protein</fullName>
    </recommendedName>
</protein>
<evidence type="ECO:0000256" key="5">
    <source>
        <dbReference type="ARBA" id="ARBA00022692"/>
    </source>
</evidence>
<evidence type="ECO:0000256" key="2">
    <source>
        <dbReference type="ARBA" id="ARBA00009142"/>
    </source>
</evidence>
<evidence type="ECO:0000313" key="9">
    <source>
        <dbReference type="EMBL" id="SDC58703.1"/>
    </source>
</evidence>
<feature type="transmembrane region" description="Helical" evidence="8">
    <location>
        <begin position="233"/>
        <end position="251"/>
    </location>
</feature>
<organism evidence="9 10">
    <name type="scientific">Succiniclasticum ruminis</name>
    <dbReference type="NCBI Taxonomy" id="40841"/>
    <lineage>
        <taxon>Bacteria</taxon>
        <taxon>Bacillati</taxon>
        <taxon>Bacillota</taxon>
        <taxon>Negativicutes</taxon>
        <taxon>Acidaminococcales</taxon>
        <taxon>Acidaminococcaceae</taxon>
        <taxon>Succiniclasticum</taxon>
    </lineage>
</organism>
<dbReference type="Pfam" id="PF01925">
    <property type="entry name" value="TauE"/>
    <property type="match status" value="1"/>
</dbReference>
<feature type="transmembrane region" description="Helical" evidence="8">
    <location>
        <begin position="207"/>
        <end position="227"/>
    </location>
</feature>
<accession>A0A1G6MT26</accession>
<evidence type="ECO:0000256" key="7">
    <source>
        <dbReference type="ARBA" id="ARBA00023136"/>
    </source>
</evidence>
<dbReference type="Proteomes" id="UP000198943">
    <property type="component" value="Unassembled WGS sequence"/>
</dbReference>
<feature type="transmembrane region" description="Helical" evidence="8">
    <location>
        <begin position="7"/>
        <end position="31"/>
    </location>
</feature>
<reference evidence="10" key="1">
    <citation type="submission" date="2016-10" db="EMBL/GenBank/DDBJ databases">
        <authorList>
            <person name="Varghese N."/>
            <person name="Submissions S."/>
        </authorList>
    </citation>
    <scope>NUCLEOTIDE SEQUENCE [LARGE SCALE GENOMIC DNA]</scope>
    <source>
        <strain evidence="10">DSM 11005</strain>
    </source>
</reference>
<keyword evidence="7 8" id="KW-0472">Membrane</keyword>
<dbReference type="GO" id="GO:0005886">
    <property type="term" value="C:plasma membrane"/>
    <property type="evidence" value="ECO:0007669"/>
    <property type="project" value="UniProtKB-SubCell"/>
</dbReference>
<feature type="transmembrane region" description="Helical" evidence="8">
    <location>
        <begin position="100"/>
        <end position="118"/>
    </location>
</feature>
<keyword evidence="3" id="KW-0813">Transport</keyword>
<dbReference type="EMBL" id="FMYW01000010">
    <property type="protein sequence ID" value="SDC58703.1"/>
    <property type="molecule type" value="Genomic_DNA"/>
</dbReference>
<dbReference type="OrthoDB" id="554695at2"/>
<keyword evidence="10" id="KW-1185">Reference proteome</keyword>
<comment type="similarity">
    <text evidence="2 8">Belongs to the 4-toluene sulfonate uptake permease (TSUP) (TC 2.A.102) family.</text>
</comment>
<evidence type="ECO:0000256" key="1">
    <source>
        <dbReference type="ARBA" id="ARBA00004651"/>
    </source>
</evidence>
<feature type="transmembrane region" description="Helical" evidence="8">
    <location>
        <begin position="184"/>
        <end position="200"/>
    </location>
</feature>
<feature type="transmembrane region" description="Helical" evidence="8">
    <location>
        <begin position="139"/>
        <end position="172"/>
    </location>
</feature>
<name>A0A1G6MT26_9FIRM</name>
<sequence>MDAYTQYFIICPLLFLGGFVDSIAGGGGLITLPAYLLAGLPPHLALGTNKFSSAIGTSVSTARLAINGFIKLRPALICIAGAFIGSSIGSRLTLLISDEIFNKLLIIVLPIAAFYVMRNKGLSQDPNSYVDKTDGKTPLRIAVIAFFIGGYDGFYGPGAGTFLLLALTGWAMLDVRNAAGLTKAANLTSNIAALITFILSNNVDYQLGLAGAVCNFIGAYIGAGMVLTKANKIVKPLIIVVLALLFIKIVTK</sequence>
<evidence type="ECO:0000256" key="6">
    <source>
        <dbReference type="ARBA" id="ARBA00022989"/>
    </source>
</evidence>
<keyword evidence="5 8" id="KW-0812">Transmembrane</keyword>
<proteinExistence type="inferred from homology"/>
<keyword evidence="6 8" id="KW-1133">Transmembrane helix</keyword>
<gene>
    <name evidence="9" type="ORF">SAMN04487864_110129</name>
</gene>
<dbReference type="AlphaFoldDB" id="A0A1G6MT26"/>
<evidence type="ECO:0000313" key="10">
    <source>
        <dbReference type="Proteomes" id="UP000198943"/>
    </source>
</evidence>
<comment type="subcellular location">
    <subcellularLocation>
        <location evidence="1 8">Cell membrane</location>
        <topology evidence="1 8">Multi-pass membrane protein</topology>
    </subcellularLocation>
</comment>
<dbReference type="RefSeq" id="WP_093730710.1">
    <property type="nucleotide sequence ID" value="NZ_FMYW01000010.1"/>
</dbReference>
<dbReference type="PANTHER" id="PTHR30269:SF0">
    <property type="entry name" value="MEMBRANE TRANSPORTER PROTEIN YFCA-RELATED"/>
    <property type="match status" value="1"/>
</dbReference>
<feature type="transmembrane region" description="Helical" evidence="8">
    <location>
        <begin position="75"/>
        <end position="94"/>
    </location>
</feature>
<evidence type="ECO:0000256" key="4">
    <source>
        <dbReference type="ARBA" id="ARBA00022475"/>
    </source>
</evidence>
<dbReference type="InterPro" id="IPR052017">
    <property type="entry name" value="TSUP"/>
</dbReference>
<keyword evidence="4 8" id="KW-1003">Cell membrane</keyword>
<evidence type="ECO:0000256" key="8">
    <source>
        <dbReference type="RuleBase" id="RU363041"/>
    </source>
</evidence>
<evidence type="ECO:0000256" key="3">
    <source>
        <dbReference type="ARBA" id="ARBA00022448"/>
    </source>
</evidence>
<dbReference type="InterPro" id="IPR002781">
    <property type="entry name" value="TM_pro_TauE-like"/>
</dbReference>